<dbReference type="Pfam" id="PF00294">
    <property type="entry name" value="PfkB"/>
    <property type="match status" value="1"/>
</dbReference>
<evidence type="ECO:0000256" key="1">
    <source>
        <dbReference type="ARBA" id="ARBA00023268"/>
    </source>
</evidence>
<dbReference type="Pfam" id="PF01467">
    <property type="entry name" value="CTP_transf_like"/>
    <property type="match status" value="1"/>
</dbReference>
<name>A0A382EHN7_9ZZZZ</name>
<dbReference type="GO" id="GO:0005829">
    <property type="term" value="C:cytosol"/>
    <property type="evidence" value="ECO:0007669"/>
    <property type="project" value="TreeGrafter"/>
</dbReference>
<sequence length="332" mass="36647">MNSKVVCFSNITSDNNFDSSNEAALCFGHFNSIHPGHIRYFQYAALHGAQLIVALEGDSQMPLAVRDQVFCELDRAESLAALDIVDQVIIMDDGSLQDLVKLLQPGALVLGKEFELYSPPRLARAVDQARDQGIDVVYAAGETRYSSTDLLHGTQSELELDRWQKFQKILTDHHIDLDKLLTKLENLSKSHVLVLGDTIVDQYVACDPVGMSNEAPVVVVKELETRDYIGGAAIVAAHVAGLGARCSYLSVTGADDYGEMVKTQLSEMGVEPILFEDSSRPTTCKIRYLVENQKLFRVSRLKEHPLAKDIEDRVLNSILELSPSLDAIVLSD</sequence>
<evidence type="ECO:0008006" key="6">
    <source>
        <dbReference type="Google" id="ProtNLM"/>
    </source>
</evidence>
<accession>A0A382EHN7</accession>
<dbReference type="InterPro" id="IPR004821">
    <property type="entry name" value="Cyt_trans-like"/>
</dbReference>
<dbReference type="AlphaFoldDB" id="A0A382EHN7"/>
<dbReference type="InterPro" id="IPR011611">
    <property type="entry name" value="PfkB_dom"/>
</dbReference>
<keyword evidence="2" id="KW-0119">Carbohydrate metabolism</keyword>
<evidence type="ECO:0000259" key="4">
    <source>
        <dbReference type="Pfam" id="PF01467"/>
    </source>
</evidence>
<organism evidence="5">
    <name type="scientific">marine metagenome</name>
    <dbReference type="NCBI Taxonomy" id="408172"/>
    <lineage>
        <taxon>unclassified sequences</taxon>
        <taxon>metagenomes</taxon>
        <taxon>ecological metagenomes</taxon>
    </lineage>
</organism>
<dbReference type="GO" id="GO:0033785">
    <property type="term" value="F:heptose 7-phosphate kinase activity"/>
    <property type="evidence" value="ECO:0007669"/>
    <property type="project" value="TreeGrafter"/>
</dbReference>
<proteinExistence type="predicted"/>
<dbReference type="GO" id="GO:0033786">
    <property type="term" value="F:heptose-1-phosphate adenylyltransferase activity"/>
    <property type="evidence" value="ECO:0007669"/>
    <property type="project" value="TreeGrafter"/>
</dbReference>
<feature type="non-terminal residue" evidence="5">
    <location>
        <position position="332"/>
    </location>
</feature>
<dbReference type="SUPFAM" id="SSF52374">
    <property type="entry name" value="Nucleotidylyl transferase"/>
    <property type="match status" value="1"/>
</dbReference>
<keyword evidence="1" id="KW-0511">Multifunctional enzyme</keyword>
<evidence type="ECO:0000313" key="5">
    <source>
        <dbReference type="EMBL" id="SVB49443.1"/>
    </source>
</evidence>
<feature type="domain" description="Carbohydrate kinase PfkB" evidence="3">
    <location>
        <begin position="191"/>
        <end position="292"/>
    </location>
</feature>
<protein>
    <recommendedName>
        <fullName evidence="6">Cytidyltransferase-like domain-containing protein</fullName>
    </recommendedName>
</protein>
<dbReference type="InterPro" id="IPR029056">
    <property type="entry name" value="Ribokinase-like"/>
</dbReference>
<feature type="domain" description="Cytidyltransferase-like" evidence="4">
    <location>
        <begin position="25"/>
        <end position="149"/>
    </location>
</feature>
<gene>
    <name evidence="5" type="ORF">METZ01_LOCUS202297</name>
</gene>
<dbReference type="SUPFAM" id="SSF53613">
    <property type="entry name" value="Ribokinase-like"/>
    <property type="match status" value="1"/>
</dbReference>
<evidence type="ECO:0000256" key="2">
    <source>
        <dbReference type="ARBA" id="ARBA00023277"/>
    </source>
</evidence>
<evidence type="ECO:0000259" key="3">
    <source>
        <dbReference type="Pfam" id="PF00294"/>
    </source>
</evidence>
<dbReference type="EMBL" id="UINC01044247">
    <property type="protein sequence ID" value="SVB49443.1"/>
    <property type="molecule type" value="Genomic_DNA"/>
</dbReference>
<reference evidence="5" key="1">
    <citation type="submission" date="2018-05" db="EMBL/GenBank/DDBJ databases">
        <authorList>
            <person name="Lanie J.A."/>
            <person name="Ng W.-L."/>
            <person name="Kazmierczak K.M."/>
            <person name="Andrzejewski T.M."/>
            <person name="Davidsen T.M."/>
            <person name="Wayne K.J."/>
            <person name="Tettelin H."/>
            <person name="Glass J.I."/>
            <person name="Rusch D."/>
            <person name="Podicherti R."/>
            <person name="Tsui H.-C.T."/>
            <person name="Winkler M.E."/>
        </authorList>
    </citation>
    <scope>NUCLEOTIDE SEQUENCE</scope>
</reference>
<dbReference type="InterPro" id="IPR014729">
    <property type="entry name" value="Rossmann-like_a/b/a_fold"/>
</dbReference>
<dbReference type="PANTHER" id="PTHR46969:SF1">
    <property type="entry name" value="BIFUNCTIONAL PROTEIN HLDE"/>
    <property type="match status" value="1"/>
</dbReference>
<dbReference type="Gene3D" id="3.40.1190.20">
    <property type="match status" value="1"/>
</dbReference>
<dbReference type="Gene3D" id="3.40.50.620">
    <property type="entry name" value="HUPs"/>
    <property type="match status" value="1"/>
</dbReference>
<dbReference type="PANTHER" id="PTHR46969">
    <property type="entry name" value="BIFUNCTIONAL PROTEIN HLDE"/>
    <property type="match status" value="1"/>
</dbReference>